<feature type="transmembrane region" description="Helical" evidence="1">
    <location>
        <begin position="240"/>
        <end position="264"/>
    </location>
</feature>
<feature type="transmembrane region" description="Helical" evidence="1">
    <location>
        <begin position="171"/>
        <end position="191"/>
    </location>
</feature>
<sequence>MKKVNLLDWLFFLGLFLVFLIPPTDPDLGWQLRCGQEIWQNHTLCSQNHFSVLLSDYSWPNHRWLYQSLLFPIYQIFNLWGLTFFNALLLTAAFFFFYHSIRNFNFEKRVAIIMTTLFSASVFSLGIRNQLPGLLFLTLILWTYSKTKTNVKYLFLYPPIMLLWANFHGSFVLGLILIACFIAVGGINCFVNHHQIRLFPLLILLLSTLITLVNPFGIRIYEEAWRHIGEVNLSKLIAEWVPPGIETWLLVFGTSAALFFWLLFKNPRQQKLLAFLLFPFTYLALSARRNLPYFFLVAFFLFLTSPATQKLMHDFLARQNLRKYLSLALSLLLLAIGLTISLPHSWRTNRSWQDFCLASPLNFPCSAVEYLKSQASGNIFNRYEWGGFLIWQLPQDKVFVDGRMPAWPTSSGKSPYTIFLEILQTQPGWNESLKEYGIDWILINPGTFMDLLLKDDPPKYGWEEKYRDEISVVYRRVEK</sequence>
<dbReference type="Proteomes" id="UP000229438">
    <property type="component" value="Unassembled WGS sequence"/>
</dbReference>
<proteinExistence type="predicted"/>
<gene>
    <name evidence="2" type="ORF">CO015_02905</name>
</gene>
<feature type="transmembrane region" description="Helical" evidence="1">
    <location>
        <begin position="73"/>
        <end position="98"/>
    </location>
</feature>
<evidence type="ECO:0000313" key="2">
    <source>
        <dbReference type="EMBL" id="PJC68755.1"/>
    </source>
</evidence>
<feature type="transmembrane region" description="Helical" evidence="1">
    <location>
        <begin position="324"/>
        <end position="346"/>
    </location>
</feature>
<accession>A0A2M8G6R8</accession>
<comment type="caution">
    <text evidence="2">The sequence shown here is derived from an EMBL/GenBank/DDBJ whole genome shotgun (WGS) entry which is preliminary data.</text>
</comment>
<evidence type="ECO:0000256" key="1">
    <source>
        <dbReference type="SAM" id="Phobius"/>
    </source>
</evidence>
<evidence type="ECO:0000313" key="3">
    <source>
        <dbReference type="Proteomes" id="UP000229438"/>
    </source>
</evidence>
<protein>
    <recommendedName>
        <fullName evidence="4">Glycosyltransferase RgtA/B/C/D-like domain-containing protein</fullName>
    </recommendedName>
</protein>
<organism evidence="2 3">
    <name type="scientific">candidate division WWE3 bacterium CG_4_8_14_3_um_filter_42_11</name>
    <dbReference type="NCBI Taxonomy" id="1975076"/>
    <lineage>
        <taxon>Bacteria</taxon>
        <taxon>Katanobacteria</taxon>
    </lineage>
</organism>
<keyword evidence="1" id="KW-0812">Transmembrane</keyword>
<keyword evidence="1" id="KW-0472">Membrane</keyword>
<keyword evidence="1" id="KW-1133">Transmembrane helix</keyword>
<reference evidence="3" key="1">
    <citation type="submission" date="2017-09" db="EMBL/GenBank/DDBJ databases">
        <title>Depth-based differentiation of microbial function through sediment-hosted aquifers and enrichment of novel symbionts in the deep terrestrial subsurface.</title>
        <authorList>
            <person name="Probst A.J."/>
            <person name="Ladd B."/>
            <person name="Jarett J.K."/>
            <person name="Geller-Mcgrath D.E."/>
            <person name="Sieber C.M.K."/>
            <person name="Emerson J.B."/>
            <person name="Anantharaman K."/>
            <person name="Thomas B.C."/>
            <person name="Malmstrom R."/>
            <person name="Stieglmeier M."/>
            <person name="Klingl A."/>
            <person name="Woyke T."/>
            <person name="Ryan C.M."/>
            <person name="Banfield J.F."/>
        </authorList>
    </citation>
    <scope>NUCLEOTIDE SEQUENCE [LARGE SCALE GENOMIC DNA]</scope>
</reference>
<feature type="transmembrane region" description="Helical" evidence="1">
    <location>
        <begin position="198"/>
        <end position="220"/>
    </location>
</feature>
<feature type="transmembrane region" description="Helical" evidence="1">
    <location>
        <begin position="293"/>
        <end position="312"/>
    </location>
</feature>
<feature type="transmembrane region" description="Helical" evidence="1">
    <location>
        <begin position="110"/>
        <end position="127"/>
    </location>
</feature>
<name>A0A2M8G6R8_UNCKA</name>
<dbReference type="EMBL" id="PFQS01000062">
    <property type="protein sequence ID" value="PJC68755.1"/>
    <property type="molecule type" value="Genomic_DNA"/>
</dbReference>
<dbReference type="AlphaFoldDB" id="A0A2M8G6R8"/>
<evidence type="ECO:0008006" key="4">
    <source>
        <dbReference type="Google" id="ProtNLM"/>
    </source>
</evidence>